<reference evidence="1" key="1">
    <citation type="submission" date="2023-04" db="EMBL/GenBank/DDBJ databases">
        <title>A chromosome-level genome assembly of the parasitoid wasp Eretmocerus hayati.</title>
        <authorList>
            <person name="Zhong Y."/>
            <person name="Liu S."/>
            <person name="Liu Y."/>
        </authorList>
    </citation>
    <scope>NUCLEOTIDE SEQUENCE</scope>
    <source>
        <strain evidence="1">ZJU_SS_LIU_2023</strain>
    </source>
</reference>
<protein>
    <submittedName>
        <fullName evidence="1">Uncharacterized protein</fullName>
    </submittedName>
</protein>
<dbReference type="EMBL" id="CM056741">
    <property type="protein sequence ID" value="KAJ8683655.1"/>
    <property type="molecule type" value="Genomic_DNA"/>
</dbReference>
<keyword evidence="2" id="KW-1185">Reference proteome</keyword>
<sequence>MQNNYGQDGGGGGGGFGGGGWTIGGGDMSYEQQQQQQQGRNLPQMPGVRPMVDPSAAGEVDPNLYPEAKEATHKIRGKNDFLEYLFGAVDQDLLTVKTFYFFFYAAFGSLFPLMGVYFKQMGMNAGQCGLLIGLRPFIEFFSAPFWGSQADRMQKGKAILLASLSCWIIFTLPLGFIQPSGTSCMMYYASNQSFILEIPAADARIKRSAKFELEPALSDEPDERAIKLAEENYMRQLREEMSGGSTGEGHSSRHRLKRQTSISESLQNAGTGVEDVNMDQIFLMNRPADVAEYKKFLKNEPLEKDKSRDKKPPKKYHEITKTRAKPSPPKIMVKRDTDVINRIDGPVVKVYQTRLVESDDGYLENVLDQKLFEDQINVDENEYKEFETSKDFDMEDVNRPYKRIRRAIRRLPPGPGEKSPVSVAYAENYNPVENRNWVKPKFSSIVYRLPDIQKAFFLQLLLVIVGEFFAAPAITLADSAVITLLGEDADRYGHQRMFGSLGWGLSMFFVGIALDHSTAFPNHLCGPDAREKNYTICFAIFSVLMGAALITATQINFKYDPIPVQEVVEKPQVHIPTREEELQNQLSQQLNLPGLQDSSAPVMEPKPAPPEGKTKMFAYTTREIPEWMTVLKQFKDLKCASFLFVAWFMGFGIGLIFTFLFWHLQEYGGTPTLFGIASVINHISEIFAYFFSFKLIREMGHVKVLCLGLGGNVVRFLYIAWLKDPWWVLPFEFMQGITHAAVWAACCSYIAHNTPTHLRSSAQGVLQGLHHGLGRGCGAIIGGMFVAIYGTKATFYGYGLLCLLVLGGFIFINFYRVDTGFISDLPQTEDPHQVAEVTHLAPHGVPSNAVPRALSSNRLHELAQENSYGATYQTSGGNLSVPGGNGGQANPNNPFLNGQLSQSNYNYGADEKVEDDFIRKSFQRYSEIVSTDFDIVKVPPIVTHLHAQQPCTNPFHQHDYDW</sequence>
<accession>A0ACC2PPF1</accession>
<evidence type="ECO:0000313" key="1">
    <source>
        <dbReference type="EMBL" id="KAJ8683655.1"/>
    </source>
</evidence>
<name>A0ACC2PPF1_9HYME</name>
<evidence type="ECO:0000313" key="2">
    <source>
        <dbReference type="Proteomes" id="UP001239111"/>
    </source>
</evidence>
<comment type="caution">
    <text evidence="1">The sequence shown here is derived from an EMBL/GenBank/DDBJ whole genome shotgun (WGS) entry which is preliminary data.</text>
</comment>
<gene>
    <name evidence="1" type="ORF">QAD02_019447</name>
</gene>
<dbReference type="Proteomes" id="UP001239111">
    <property type="component" value="Chromosome 1"/>
</dbReference>
<proteinExistence type="predicted"/>
<organism evidence="1 2">
    <name type="scientific">Eretmocerus hayati</name>
    <dbReference type="NCBI Taxonomy" id="131215"/>
    <lineage>
        <taxon>Eukaryota</taxon>
        <taxon>Metazoa</taxon>
        <taxon>Ecdysozoa</taxon>
        <taxon>Arthropoda</taxon>
        <taxon>Hexapoda</taxon>
        <taxon>Insecta</taxon>
        <taxon>Pterygota</taxon>
        <taxon>Neoptera</taxon>
        <taxon>Endopterygota</taxon>
        <taxon>Hymenoptera</taxon>
        <taxon>Apocrita</taxon>
        <taxon>Proctotrupomorpha</taxon>
        <taxon>Chalcidoidea</taxon>
        <taxon>Aphelinidae</taxon>
        <taxon>Aphelininae</taxon>
        <taxon>Eretmocerus</taxon>
    </lineage>
</organism>